<dbReference type="RefSeq" id="XP_028464433.1">
    <property type="nucleotide sequence ID" value="XM_028614464.1"/>
</dbReference>
<proteinExistence type="predicted"/>
<dbReference type="Proteomes" id="UP000272025">
    <property type="component" value="Unassembled WGS sequence"/>
</dbReference>
<dbReference type="GeneID" id="39582942"/>
<dbReference type="AlphaFoldDB" id="A0A3N2PQ41"/>
<protein>
    <submittedName>
        <fullName evidence="1">Uncharacterized protein</fullName>
    </submittedName>
</protein>
<dbReference type="EMBL" id="ML119059">
    <property type="protein sequence ID" value="ROT36627.1"/>
    <property type="molecule type" value="Genomic_DNA"/>
</dbReference>
<accession>A0A3N2PQ41</accession>
<organism evidence="1 2">
    <name type="scientific">Sodiomyces alkalinus (strain CBS 110278 / VKM F-3762 / F11)</name>
    <name type="common">Alkaliphilic filamentous fungus</name>
    <dbReference type="NCBI Taxonomy" id="1314773"/>
    <lineage>
        <taxon>Eukaryota</taxon>
        <taxon>Fungi</taxon>
        <taxon>Dikarya</taxon>
        <taxon>Ascomycota</taxon>
        <taxon>Pezizomycotina</taxon>
        <taxon>Sordariomycetes</taxon>
        <taxon>Hypocreomycetidae</taxon>
        <taxon>Glomerellales</taxon>
        <taxon>Plectosphaerellaceae</taxon>
        <taxon>Sodiomyces</taxon>
    </lineage>
</organism>
<reference evidence="1 2" key="1">
    <citation type="journal article" date="2018" name="Mol. Ecol.">
        <title>The obligate alkalophilic soda-lake fungus Sodiomyces alkalinus has shifted to a protein diet.</title>
        <authorList>
            <person name="Grum-Grzhimaylo A.A."/>
            <person name="Falkoski D.L."/>
            <person name="van den Heuvel J."/>
            <person name="Valero-Jimenez C.A."/>
            <person name="Min B."/>
            <person name="Choi I.G."/>
            <person name="Lipzen A."/>
            <person name="Daum C.G."/>
            <person name="Aanen D.K."/>
            <person name="Tsang A."/>
            <person name="Henrissat B."/>
            <person name="Bilanenko E.N."/>
            <person name="de Vries R.P."/>
            <person name="van Kan J.A.L."/>
            <person name="Grigoriev I.V."/>
            <person name="Debets A.J.M."/>
        </authorList>
    </citation>
    <scope>NUCLEOTIDE SEQUENCE [LARGE SCALE GENOMIC DNA]</scope>
    <source>
        <strain evidence="1 2">F11</strain>
    </source>
</reference>
<gene>
    <name evidence="1" type="ORF">SODALDRAFT_362448</name>
</gene>
<sequence length="196" mass="21966">MLHGTFAEDIPTNIDDKYDETPKMHLQMIPSLDFWTPLRRCSLMDAGSRFPETRQSASEKYQTLILVVWESDCGTIEHRKQRKRDTAALTSSGGYLGRLDSNFVLSPRLEKESVGIRSLPSPDSIPFSFQSGGFSKVKEGSQGMTMEVHVTPRRHCMRDGRTRRLEASSFLLLSASSLEQKKAPGIWLGDGVGRSD</sequence>
<evidence type="ECO:0000313" key="1">
    <source>
        <dbReference type="EMBL" id="ROT36627.1"/>
    </source>
</evidence>
<evidence type="ECO:0000313" key="2">
    <source>
        <dbReference type="Proteomes" id="UP000272025"/>
    </source>
</evidence>
<keyword evidence="2" id="KW-1185">Reference proteome</keyword>
<name>A0A3N2PQ41_SODAK</name>